<evidence type="ECO:0000313" key="3">
    <source>
        <dbReference type="Proteomes" id="UP001595846"/>
    </source>
</evidence>
<dbReference type="RefSeq" id="WP_256532274.1">
    <property type="nucleotide sequence ID" value="NZ_CP101824.1"/>
</dbReference>
<name>A0ABD5NJ84_9EURY</name>
<reference evidence="2 3" key="1">
    <citation type="journal article" date="2019" name="Int. J. Syst. Evol. Microbiol.">
        <title>The Global Catalogue of Microorganisms (GCM) 10K type strain sequencing project: providing services to taxonomists for standard genome sequencing and annotation.</title>
        <authorList>
            <consortium name="The Broad Institute Genomics Platform"/>
            <consortium name="The Broad Institute Genome Sequencing Center for Infectious Disease"/>
            <person name="Wu L."/>
            <person name="Ma J."/>
        </authorList>
    </citation>
    <scope>NUCLEOTIDE SEQUENCE [LARGE SCALE GENOMIC DNA]</scope>
    <source>
        <strain evidence="2 3">IBRC-M 10256</strain>
    </source>
</reference>
<accession>A0ABD5NJ84</accession>
<gene>
    <name evidence="2" type="ORF">ACFOUR_00165</name>
</gene>
<keyword evidence="2" id="KW-0238">DNA-binding</keyword>
<feature type="domain" description="SpoVT-AbrB" evidence="1">
    <location>
        <begin position="15"/>
        <end position="60"/>
    </location>
</feature>
<dbReference type="InterPro" id="IPR007159">
    <property type="entry name" value="SpoVT-AbrB_dom"/>
</dbReference>
<comment type="caution">
    <text evidence="2">The sequence shown here is derived from an EMBL/GenBank/DDBJ whole genome shotgun (WGS) entry which is preliminary data.</text>
</comment>
<sequence length="327" mass="35108">MSVDPPDAVERTVQLAGNSTFVVSLPKEWALEQGIDRGSAIQLYPNDDRLVLSAKSIEPSARSTRIDAASTDPTQVPSRVRAAYAGGCDRITVVDATGIDRALRRDLSDLIGGLIGLEIDHESETELVAVDLLDAADISLAQTVSQLCHRTRSTYELAIEAVVPGDDDRAARALDRIEAPRRQVAFVRRGFRRGLADVTELDRLGADRTAAFAHYRTARSLSRLVSEVERIATAAARQSSSPKPPIRTAFESADEAVRSVLDPALAGRPDPVIDRYARATTEVTALSEAARASDAVCYELVADSLRRIIDAARSASEAIAEADGGCC</sequence>
<dbReference type="Proteomes" id="UP001595846">
    <property type="component" value="Unassembled WGS sequence"/>
</dbReference>
<dbReference type="GeneID" id="73901351"/>
<dbReference type="GO" id="GO:0003677">
    <property type="term" value="F:DNA binding"/>
    <property type="evidence" value="ECO:0007669"/>
    <property type="project" value="UniProtKB-KW"/>
</dbReference>
<dbReference type="AlphaFoldDB" id="A0ABD5NJ84"/>
<evidence type="ECO:0000313" key="2">
    <source>
        <dbReference type="EMBL" id="MFC3956785.1"/>
    </source>
</evidence>
<keyword evidence="3" id="KW-1185">Reference proteome</keyword>
<evidence type="ECO:0000259" key="1">
    <source>
        <dbReference type="SMART" id="SM00966"/>
    </source>
</evidence>
<dbReference type="SUPFAM" id="SSF109755">
    <property type="entry name" value="PhoU-like"/>
    <property type="match status" value="1"/>
</dbReference>
<protein>
    <submittedName>
        <fullName evidence="2">AbrB/MazE/SpoVT family DNA-binding domain-containing protein</fullName>
    </submittedName>
</protein>
<organism evidence="2 3">
    <name type="scientific">Halovivax cerinus</name>
    <dbReference type="NCBI Taxonomy" id="1487865"/>
    <lineage>
        <taxon>Archaea</taxon>
        <taxon>Methanobacteriati</taxon>
        <taxon>Methanobacteriota</taxon>
        <taxon>Stenosarchaea group</taxon>
        <taxon>Halobacteria</taxon>
        <taxon>Halobacteriales</taxon>
        <taxon>Natrialbaceae</taxon>
        <taxon>Halovivax</taxon>
    </lineage>
</organism>
<dbReference type="SMART" id="SM00966">
    <property type="entry name" value="SpoVT_AbrB"/>
    <property type="match status" value="1"/>
</dbReference>
<proteinExistence type="predicted"/>
<dbReference type="EMBL" id="JBHSAQ010000001">
    <property type="protein sequence ID" value="MFC3956785.1"/>
    <property type="molecule type" value="Genomic_DNA"/>
</dbReference>